<dbReference type="InterPro" id="IPR052709">
    <property type="entry name" value="Transposase-MT_Hybrid"/>
</dbReference>
<name>A0ABY6KQC1_9ARAC</name>
<evidence type="ECO:0000313" key="2">
    <source>
        <dbReference type="Proteomes" id="UP001235939"/>
    </source>
</evidence>
<dbReference type="PANTHER" id="PTHR46060:SF2">
    <property type="entry name" value="HISTONE-LYSINE N-METHYLTRANSFERASE SETMAR"/>
    <property type="match status" value="1"/>
</dbReference>
<sequence length="114" mass="13868">MLQNQPLLDIFTKLIKTNNCHNGSRTIRVMLNFFVGSLQFDSFFKQIFMCDERWVLFDKRKRSRQWLDKDKDPKPSLHPKRLMQIFWWSYAGLLHYRCLNSDETINSEVYVKNF</sequence>
<evidence type="ECO:0000313" key="1">
    <source>
        <dbReference type="EMBL" id="UYV71065.1"/>
    </source>
</evidence>
<gene>
    <name evidence="1" type="ORF">LAZ67_8001579</name>
</gene>
<reference evidence="1 2" key="1">
    <citation type="submission" date="2022-01" db="EMBL/GenBank/DDBJ databases">
        <title>A chromosomal length assembly of Cordylochernes scorpioides.</title>
        <authorList>
            <person name="Zeh D."/>
            <person name="Zeh J."/>
        </authorList>
    </citation>
    <scope>NUCLEOTIDE SEQUENCE [LARGE SCALE GENOMIC DNA]</scope>
    <source>
        <strain evidence="1">IN4F17</strain>
        <tissue evidence="1">Whole Body</tissue>
    </source>
</reference>
<dbReference type="PANTHER" id="PTHR46060">
    <property type="entry name" value="MARINER MOS1 TRANSPOSASE-LIKE PROTEIN"/>
    <property type="match status" value="1"/>
</dbReference>
<dbReference type="Pfam" id="PF01359">
    <property type="entry name" value="Transposase_1"/>
    <property type="match status" value="1"/>
</dbReference>
<accession>A0ABY6KQC1</accession>
<dbReference type="InterPro" id="IPR001888">
    <property type="entry name" value="Transposase_1"/>
</dbReference>
<keyword evidence="2" id="KW-1185">Reference proteome</keyword>
<protein>
    <submittedName>
        <fullName evidence="1">SETMAR</fullName>
    </submittedName>
</protein>
<dbReference type="InterPro" id="IPR036397">
    <property type="entry name" value="RNaseH_sf"/>
</dbReference>
<dbReference type="Gene3D" id="3.30.420.10">
    <property type="entry name" value="Ribonuclease H-like superfamily/Ribonuclease H"/>
    <property type="match status" value="1"/>
</dbReference>
<proteinExistence type="predicted"/>
<dbReference type="EMBL" id="CP092870">
    <property type="protein sequence ID" value="UYV71065.1"/>
    <property type="molecule type" value="Genomic_DNA"/>
</dbReference>
<organism evidence="1 2">
    <name type="scientific">Cordylochernes scorpioides</name>
    <dbReference type="NCBI Taxonomy" id="51811"/>
    <lineage>
        <taxon>Eukaryota</taxon>
        <taxon>Metazoa</taxon>
        <taxon>Ecdysozoa</taxon>
        <taxon>Arthropoda</taxon>
        <taxon>Chelicerata</taxon>
        <taxon>Arachnida</taxon>
        <taxon>Pseudoscorpiones</taxon>
        <taxon>Cheliferoidea</taxon>
        <taxon>Chernetidae</taxon>
        <taxon>Cordylochernes</taxon>
    </lineage>
</organism>
<dbReference type="Proteomes" id="UP001235939">
    <property type="component" value="Chromosome 08"/>
</dbReference>